<dbReference type="InterPro" id="IPR014722">
    <property type="entry name" value="Rib_uL2_dom2"/>
</dbReference>
<dbReference type="EMBL" id="KT007051">
    <property type="protein sequence ID" value="AKQ04852.1"/>
    <property type="molecule type" value="Genomic_DNA"/>
</dbReference>
<dbReference type="HAMAP" id="MF_01326_B">
    <property type="entry name" value="Ribosomal_uL24_B"/>
    <property type="match status" value="1"/>
</dbReference>
<evidence type="ECO:0000256" key="7">
    <source>
        <dbReference type="ARBA" id="ARBA00058688"/>
    </source>
</evidence>
<evidence type="ECO:0000259" key="10">
    <source>
        <dbReference type="SMART" id="SM00739"/>
    </source>
</evidence>
<evidence type="ECO:0000256" key="6">
    <source>
        <dbReference type="ARBA" id="ARBA00035206"/>
    </source>
</evidence>
<dbReference type="InterPro" id="IPR005825">
    <property type="entry name" value="Ribosomal_uL24_CS"/>
</dbReference>
<proteinExistence type="inferred from homology"/>
<protein>
    <recommendedName>
        <fullName evidence="6 8">Large ribosomal subunit protein uL24</fullName>
    </recommendedName>
</protein>
<dbReference type="InterPro" id="IPR041988">
    <property type="entry name" value="Ribosomal_uL24_KOW"/>
</dbReference>
<dbReference type="Gene3D" id="2.30.30.30">
    <property type="match status" value="1"/>
</dbReference>
<evidence type="ECO:0000256" key="5">
    <source>
        <dbReference type="ARBA" id="ARBA00023274"/>
    </source>
</evidence>
<keyword evidence="3 8" id="KW-0694">RNA-binding</keyword>
<comment type="similarity">
    <text evidence="1 8 9">Belongs to the universal ribosomal protein uL24 family.</text>
</comment>
<dbReference type="SUPFAM" id="SSF50104">
    <property type="entry name" value="Translation proteins SH3-like domain"/>
    <property type="match status" value="1"/>
</dbReference>
<accession>A0A0H4TE39</accession>
<dbReference type="SMART" id="SM00739">
    <property type="entry name" value="KOW"/>
    <property type="match status" value="1"/>
</dbReference>
<dbReference type="InterPro" id="IPR008991">
    <property type="entry name" value="Translation_prot_SH3-like_sf"/>
</dbReference>
<dbReference type="GO" id="GO:0019843">
    <property type="term" value="F:rRNA binding"/>
    <property type="evidence" value="ECO:0007669"/>
    <property type="project" value="UniProtKB-UniRule"/>
</dbReference>
<sequence length="107" mass="11775">MLTTHVKKNDTVKVIAGKEKGKTGKVIVVLPKKERIIIEKINLVKRHTKPKGAAGQGGIIEKEGAIHISNVMVVCPKCNSAVRFGYKLLEDGNKVRVCKKCEEVIDK</sequence>
<dbReference type="InterPro" id="IPR003256">
    <property type="entry name" value="Ribosomal_uL24"/>
</dbReference>
<keyword evidence="2 8" id="KW-0699">rRNA-binding</keyword>
<evidence type="ECO:0000256" key="4">
    <source>
        <dbReference type="ARBA" id="ARBA00022980"/>
    </source>
</evidence>
<comment type="function">
    <text evidence="7 8">One of the proteins that surrounds the polypeptide exit tunnel on the outside of the subunit.</text>
</comment>
<evidence type="ECO:0000256" key="1">
    <source>
        <dbReference type="ARBA" id="ARBA00010618"/>
    </source>
</evidence>
<dbReference type="GO" id="GO:0006412">
    <property type="term" value="P:translation"/>
    <property type="evidence" value="ECO:0007669"/>
    <property type="project" value="UniProtKB-UniRule"/>
</dbReference>
<dbReference type="NCBIfam" id="TIGR01079">
    <property type="entry name" value="rplX_bact"/>
    <property type="match status" value="1"/>
</dbReference>
<keyword evidence="5 8" id="KW-0687">Ribonucleoprotein</keyword>
<reference evidence="11" key="1">
    <citation type="journal article" date="2015" name="ISME J.">
        <title>Aquifer environment selects for microbial species cohorts in sediment and groundwater.</title>
        <authorList>
            <person name="Hug L.A."/>
            <person name="Thomas B.C."/>
            <person name="Brown C.T."/>
            <person name="Frischkorn K.R."/>
            <person name="Williams K.H."/>
            <person name="Tringe S.G."/>
            <person name="Banfield J.F."/>
        </authorList>
    </citation>
    <scope>NUCLEOTIDE SEQUENCE</scope>
</reference>
<dbReference type="AlphaFoldDB" id="A0A0H4TE39"/>
<feature type="domain" description="KOW" evidence="10">
    <location>
        <begin position="5"/>
        <end position="32"/>
    </location>
</feature>
<dbReference type="InterPro" id="IPR005824">
    <property type="entry name" value="KOW"/>
</dbReference>
<evidence type="ECO:0000256" key="2">
    <source>
        <dbReference type="ARBA" id="ARBA00022730"/>
    </source>
</evidence>
<evidence type="ECO:0000256" key="3">
    <source>
        <dbReference type="ARBA" id="ARBA00022884"/>
    </source>
</evidence>
<keyword evidence="4 8" id="KW-0689">Ribosomal protein</keyword>
<dbReference type="PANTHER" id="PTHR12903">
    <property type="entry name" value="MITOCHONDRIAL RIBOSOMAL PROTEIN L24"/>
    <property type="match status" value="1"/>
</dbReference>
<dbReference type="InterPro" id="IPR057264">
    <property type="entry name" value="Ribosomal_uL24_C"/>
</dbReference>
<dbReference type="GO" id="GO:0005840">
    <property type="term" value="C:ribosome"/>
    <property type="evidence" value="ECO:0007669"/>
    <property type="project" value="UniProtKB-KW"/>
</dbReference>
<dbReference type="Pfam" id="PF00467">
    <property type="entry name" value="KOW"/>
    <property type="match status" value="1"/>
</dbReference>
<organism evidence="11">
    <name type="scientific">uncultured delta proteobacterium Rifle_16ft_4_minimus_809</name>
    <dbReference type="NCBI Taxonomy" id="1665185"/>
    <lineage>
        <taxon>Bacteria</taxon>
        <taxon>Deltaproteobacteria</taxon>
        <taxon>environmental samples</taxon>
    </lineage>
</organism>
<gene>
    <name evidence="8" type="primary">rplX</name>
</gene>
<dbReference type="GO" id="GO:1990904">
    <property type="term" value="C:ribonucleoprotein complex"/>
    <property type="evidence" value="ECO:0007669"/>
    <property type="project" value="UniProtKB-KW"/>
</dbReference>
<dbReference type="Pfam" id="PF17136">
    <property type="entry name" value="ribosomal_L24"/>
    <property type="match status" value="1"/>
</dbReference>
<evidence type="ECO:0000256" key="8">
    <source>
        <dbReference type="HAMAP-Rule" id="MF_01326"/>
    </source>
</evidence>
<dbReference type="FunFam" id="2.30.30.30:FF:000004">
    <property type="entry name" value="50S ribosomal protein L24"/>
    <property type="match status" value="1"/>
</dbReference>
<dbReference type="GO" id="GO:0003735">
    <property type="term" value="F:structural constituent of ribosome"/>
    <property type="evidence" value="ECO:0007669"/>
    <property type="project" value="InterPro"/>
</dbReference>
<evidence type="ECO:0000313" key="11">
    <source>
        <dbReference type="EMBL" id="AKQ04852.1"/>
    </source>
</evidence>
<evidence type="ECO:0000256" key="9">
    <source>
        <dbReference type="RuleBase" id="RU003477"/>
    </source>
</evidence>
<comment type="function">
    <text evidence="8">One of two assembly initiator proteins, it binds directly to the 5'-end of the 23S rRNA, where it nucleates assembly of the 50S subunit.</text>
</comment>
<comment type="subunit">
    <text evidence="8">Part of the 50S ribosomal subunit.</text>
</comment>
<name>A0A0H4TE39_9DELT</name>
<dbReference type="CDD" id="cd06089">
    <property type="entry name" value="KOW_RPL26"/>
    <property type="match status" value="1"/>
</dbReference>
<dbReference type="PROSITE" id="PS01108">
    <property type="entry name" value="RIBOSOMAL_L24"/>
    <property type="match status" value="1"/>
</dbReference>